<evidence type="ECO:0000313" key="2">
    <source>
        <dbReference type="Proteomes" id="UP001212401"/>
    </source>
</evidence>
<dbReference type="AlphaFoldDB" id="A0AAW5WSN3"/>
<dbReference type="RefSeq" id="WP_269295876.1">
    <property type="nucleotide sequence ID" value="NZ_CAUPFI010000035.1"/>
</dbReference>
<sequence>MSSKTDEIQSAVEKIVGHKLDSLLVVAMNEDGVEIKAGKGKIAAIALLLAELFENQPELESMVQTAKKLNKGKLPDSVVEALFKALGGNQNE</sequence>
<evidence type="ECO:0000313" key="1">
    <source>
        <dbReference type="EMBL" id="MCZ3667422.1"/>
    </source>
</evidence>
<dbReference type="EMBL" id="JAKHPH010000006">
    <property type="protein sequence ID" value="MCZ3667422.1"/>
    <property type="molecule type" value="Genomic_DNA"/>
</dbReference>
<protein>
    <submittedName>
        <fullName evidence="1">Uncharacterized protein</fullName>
    </submittedName>
</protein>
<name>A0AAW5WSN3_9LACO</name>
<accession>A0AAW5WSN3</accession>
<dbReference type="Proteomes" id="UP001212401">
    <property type="component" value="Unassembled WGS sequence"/>
</dbReference>
<gene>
    <name evidence="1" type="ORF">L2724_03865</name>
</gene>
<reference evidence="1" key="1">
    <citation type="submission" date="2022-01" db="EMBL/GenBank/DDBJ databases">
        <title>VMRC isolate genome collection.</title>
        <authorList>
            <person name="France M."/>
            <person name="Rutt L."/>
            <person name="Humphrys M."/>
            <person name="Ravel J."/>
        </authorList>
    </citation>
    <scope>NUCLEOTIDE SEQUENCE</scope>
    <source>
        <strain evidence="1">C0048A1</strain>
    </source>
</reference>
<organism evidence="1 2">
    <name type="scientific">Limosilactobacillus vaginalis</name>
    <dbReference type="NCBI Taxonomy" id="1633"/>
    <lineage>
        <taxon>Bacteria</taxon>
        <taxon>Bacillati</taxon>
        <taxon>Bacillota</taxon>
        <taxon>Bacilli</taxon>
        <taxon>Lactobacillales</taxon>
        <taxon>Lactobacillaceae</taxon>
        <taxon>Limosilactobacillus</taxon>
    </lineage>
</organism>
<comment type="caution">
    <text evidence="1">The sequence shown here is derived from an EMBL/GenBank/DDBJ whole genome shotgun (WGS) entry which is preliminary data.</text>
</comment>
<proteinExistence type="predicted"/>